<dbReference type="InterPro" id="IPR040256">
    <property type="entry name" value="At4g02000-like"/>
</dbReference>
<evidence type="ECO:0000313" key="3">
    <source>
        <dbReference type="EMBL" id="PKA58044.1"/>
    </source>
</evidence>
<dbReference type="Proteomes" id="UP000236161">
    <property type="component" value="Unassembled WGS sequence"/>
</dbReference>
<sequence>MAVGKFGSYRPSMLEIRKFFSSLNLLGKFSLGLYDQKHILIHFSDERDLIRVRLRGSYFVNKNPLRIWKWEVGFRPGHESSLIPVWLSFPELPVEFWDSLKSLASIFGHPIQVDKSTLNFSRPSVARILVEFDAKRQFPEEIYISVNGKNGFTQKVFIENRPHYCDHCFKLGHSISNCFFKFPNLRNPPRPIQIGPEKTSFNQSQAQASQATQTPFSPKNPIPPPCLLPIHSRGELDQGEAHALQAHLEVHPPPLKPVFGPSLAHLNSTPHTQIPQSQTLLAQPVTQPTHAGSGLFEAHPPTTSLAQAEAPSNTFKAQDFLGSSPTLKSPPSPPPPPPPPPLPPPYLNPDVHQPCVLLQAPLVSSPSPPSPNSTSPSPSPQIQVVDPTSTSLAPTLSTLNSRHISFFD</sequence>
<feature type="domain" description="DUF4283" evidence="2">
    <location>
        <begin position="3"/>
        <end position="76"/>
    </location>
</feature>
<feature type="compositionally biased region" description="Pro residues" evidence="1">
    <location>
        <begin position="218"/>
        <end position="227"/>
    </location>
</feature>
<keyword evidence="4" id="KW-1185">Reference proteome</keyword>
<organism evidence="3 4">
    <name type="scientific">Apostasia shenzhenica</name>
    <dbReference type="NCBI Taxonomy" id="1088818"/>
    <lineage>
        <taxon>Eukaryota</taxon>
        <taxon>Viridiplantae</taxon>
        <taxon>Streptophyta</taxon>
        <taxon>Embryophyta</taxon>
        <taxon>Tracheophyta</taxon>
        <taxon>Spermatophyta</taxon>
        <taxon>Magnoliopsida</taxon>
        <taxon>Liliopsida</taxon>
        <taxon>Asparagales</taxon>
        <taxon>Orchidaceae</taxon>
        <taxon>Apostasioideae</taxon>
        <taxon>Apostasia</taxon>
    </lineage>
</organism>
<dbReference type="EMBL" id="KZ451957">
    <property type="protein sequence ID" value="PKA58044.1"/>
    <property type="molecule type" value="Genomic_DNA"/>
</dbReference>
<dbReference type="PANTHER" id="PTHR31286:SF180">
    <property type="entry name" value="OS10G0362600 PROTEIN"/>
    <property type="match status" value="1"/>
</dbReference>
<reference evidence="3 4" key="1">
    <citation type="journal article" date="2017" name="Nature">
        <title>The Apostasia genome and the evolution of orchids.</title>
        <authorList>
            <person name="Zhang G.Q."/>
            <person name="Liu K.W."/>
            <person name="Li Z."/>
            <person name="Lohaus R."/>
            <person name="Hsiao Y.Y."/>
            <person name="Niu S.C."/>
            <person name="Wang J.Y."/>
            <person name="Lin Y.C."/>
            <person name="Xu Q."/>
            <person name="Chen L.J."/>
            <person name="Yoshida K."/>
            <person name="Fujiwara S."/>
            <person name="Wang Z.W."/>
            <person name="Zhang Y.Q."/>
            <person name="Mitsuda N."/>
            <person name="Wang M."/>
            <person name="Liu G.H."/>
            <person name="Pecoraro L."/>
            <person name="Huang H.X."/>
            <person name="Xiao X.J."/>
            <person name="Lin M."/>
            <person name="Wu X.Y."/>
            <person name="Wu W.L."/>
            <person name="Chen Y.Y."/>
            <person name="Chang S.B."/>
            <person name="Sakamoto S."/>
            <person name="Ohme-Takagi M."/>
            <person name="Yagi M."/>
            <person name="Zeng S.J."/>
            <person name="Shen C.Y."/>
            <person name="Yeh C.M."/>
            <person name="Luo Y.B."/>
            <person name="Tsai W.C."/>
            <person name="Van de Peer Y."/>
            <person name="Liu Z.J."/>
        </authorList>
    </citation>
    <scope>NUCLEOTIDE SEQUENCE [LARGE SCALE GENOMIC DNA]</scope>
    <source>
        <strain evidence="4">cv. Shenzhen</strain>
        <tissue evidence="3">Stem</tissue>
    </source>
</reference>
<feature type="compositionally biased region" description="Polar residues" evidence="1">
    <location>
        <begin position="265"/>
        <end position="290"/>
    </location>
</feature>
<dbReference type="InterPro" id="IPR025558">
    <property type="entry name" value="DUF4283"/>
</dbReference>
<proteinExistence type="predicted"/>
<evidence type="ECO:0000256" key="1">
    <source>
        <dbReference type="SAM" id="MobiDB-lite"/>
    </source>
</evidence>
<feature type="region of interest" description="Disordered" evidence="1">
    <location>
        <begin position="252"/>
        <end position="408"/>
    </location>
</feature>
<feature type="compositionally biased region" description="Polar residues" evidence="1">
    <location>
        <begin position="301"/>
        <end position="316"/>
    </location>
</feature>
<name>A0A2I0AR68_9ASPA</name>
<gene>
    <name evidence="3" type="ORF">AXF42_Ash019270</name>
</gene>
<feature type="region of interest" description="Disordered" evidence="1">
    <location>
        <begin position="191"/>
        <end position="232"/>
    </location>
</feature>
<dbReference type="Pfam" id="PF14111">
    <property type="entry name" value="DUF4283"/>
    <property type="match status" value="1"/>
</dbReference>
<feature type="compositionally biased region" description="Low complexity" evidence="1">
    <location>
        <begin position="388"/>
        <end position="401"/>
    </location>
</feature>
<feature type="compositionally biased region" description="Pro residues" evidence="1">
    <location>
        <begin position="328"/>
        <end position="347"/>
    </location>
</feature>
<evidence type="ECO:0000259" key="2">
    <source>
        <dbReference type="Pfam" id="PF14111"/>
    </source>
</evidence>
<evidence type="ECO:0000313" key="4">
    <source>
        <dbReference type="Proteomes" id="UP000236161"/>
    </source>
</evidence>
<feature type="compositionally biased region" description="Low complexity" evidence="1">
    <location>
        <begin position="203"/>
        <end position="214"/>
    </location>
</feature>
<dbReference type="PANTHER" id="PTHR31286">
    <property type="entry name" value="GLYCINE-RICH CELL WALL STRUCTURAL PROTEIN 1.8-LIKE"/>
    <property type="match status" value="1"/>
</dbReference>
<protein>
    <recommendedName>
        <fullName evidence="2">DUF4283 domain-containing protein</fullName>
    </recommendedName>
</protein>
<accession>A0A2I0AR68</accession>
<dbReference type="STRING" id="1088818.A0A2I0AR68"/>
<dbReference type="OrthoDB" id="786188at2759"/>
<dbReference type="AlphaFoldDB" id="A0A2I0AR68"/>